<accession>A0ABT4S9R1</accession>
<keyword evidence="4" id="KW-1185">Reference proteome</keyword>
<evidence type="ECO:0000256" key="1">
    <source>
        <dbReference type="SAM" id="SignalP"/>
    </source>
</evidence>
<dbReference type="Gene3D" id="2.160.20.10">
    <property type="entry name" value="Single-stranded right-handed beta-helix, Pectin lyase-like"/>
    <property type="match status" value="1"/>
</dbReference>
<reference evidence="3" key="1">
    <citation type="submission" date="2022-11" db="EMBL/GenBank/DDBJ databases">
        <title>Nonomuraea corallina sp. nov., a new species of the genus Nonomuraea isolated from sea side sediment in Thai sea.</title>
        <authorList>
            <person name="Ngamcharungchit C."/>
            <person name="Matsumoto A."/>
            <person name="Suriyachadkun C."/>
            <person name="Panbangred W."/>
            <person name="Inahashi Y."/>
            <person name="Intra B."/>
        </authorList>
    </citation>
    <scope>NUCLEOTIDE SEQUENCE</scope>
    <source>
        <strain evidence="3">MCN248</strain>
    </source>
</reference>
<keyword evidence="1" id="KW-0732">Signal</keyword>
<dbReference type="SMART" id="SM00710">
    <property type="entry name" value="PbH1"/>
    <property type="match status" value="8"/>
</dbReference>
<sequence length="367" mass="37735">MTQRRRTGRRTITATSAMVLVAGATVGMFAAAGPAGAARATATCTNSNGDAALIQSVINGSADGDEIVIDGPCMINSTITLRGNRSYRGDSPSTLLKQGNGRNLDAVLASDSWVDNDAFTGEPIALRDLTIDANAANNPTSGDAVVIRSWHTTVEALAIRNARAHGLRITNASRNGTTLTNTMVNGNVRNLFVEDSGQHGIYVQDSGNAVTDWNLTDNWIASSGGDAIKLENSAGWTVERNHVYGVGGSGINASRLFATSISDNYVEDFATHGIGVTVQGDAASTIVGNRVFQFSGAGTTYLAIKQVNYGTGHVAVTGNAVRGNGSGIGLSYQRGGNQLTVASAGNAVTGVTTQRSVGAGVNLSAGL</sequence>
<dbReference type="InterPro" id="IPR006311">
    <property type="entry name" value="TAT_signal"/>
</dbReference>
<gene>
    <name evidence="3" type="ORF">OUY22_11040</name>
</gene>
<dbReference type="InterPro" id="IPR012334">
    <property type="entry name" value="Pectin_lyas_fold"/>
</dbReference>
<evidence type="ECO:0000313" key="4">
    <source>
        <dbReference type="Proteomes" id="UP001144036"/>
    </source>
</evidence>
<dbReference type="Pfam" id="PF13229">
    <property type="entry name" value="Beta_helix"/>
    <property type="match status" value="1"/>
</dbReference>
<proteinExistence type="predicted"/>
<dbReference type="RefSeq" id="WP_270154759.1">
    <property type="nucleotide sequence ID" value="NZ_JAPNNL010000031.1"/>
</dbReference>
<dbReference type="InterPro" id="IPR011050">
    <property type="entry name" value="Pectin_lyase_fold/virulence"/>
</dbReference>
<name>A0ABT4S9R1_9ACTN</name>
<comment type="caution">
    <text evidence="3">The sequence shown here is derived from an EMBL/GenBank/DDBJ whole genome shotgun (WGS) entry which is preliminary data.</text>
</comment>
<evidence type="ECO:0000259" key="2">
    <source>
        <dbReference type="Pfam" id="PF13229"/>
    </source>
</evidence>
<dbReference type="PROSITE" id="PS51318">
    <property type="entry name" value="TAT"/>
    <property type="match status" value="1"/>
</dbReference>
<feature type="chain" id="PRO_5046862123" evidence="1">
    <location>
        <begin position="38"/>
        <end position="367"/>
    </location>
</feature>
<dbReference type="SUPFAM" id="SSF51126">
    <property type="entry name" value="Pectin lyase-like"/>
    <property type="match status" value="1"/>
</dbReference>
<dbReference type="InterPro" id="IPR006626">
    <property type="entry name" value="PbH1"/>
</dbReference>
<evidence type="ECO:0000313" key="3">
    <source>
        <dbReference type="EMBL" id="MDA0633953.1"/>
    </source>
</evidence>
<dbReference type="EMBL" id="JAPNNL010000031">
    <property type="protein sequence ID" value="MDA0633953.1"/>
    <property type="molecule type" value="Genomic_DNA"/>
</dbReference>
<protein>
    <submittedName>
        <fullName evidence="3">Right-handed parallel beta-helix repeat-containing protein</fullName>
    </submittedName>
</protein>
<feature type="domain" description="Right handed beta helix" evidence="2">
    <location>
        <begin position="148"/>
        <end position="301"/>
    </location>
</feature>
<dbReference type="InterPro" id="IPR039448">
    <property type="entry name" value="Beta_helix"/>
</dbReference>
<dbReference type="Proteomes" id="UP001144036">
    <property type="component" value="Unassembled WGS sequence"/>
</dbReference>
<organism evidence="3 4">
    <name type="scientific">Nonomuraea corallina</name>
    <dbReference type="NCBI Taxonomy" id="2989783"/>
    <lineage>
        <taxon>Bacteria</taxon>
        <taxon>Bacillati</taxon>
        <taxon>Actinomycetota</taxon>
        <taxon>Actinomycetes</taxon>
        <taxon>Streptosporangiales</taxon>
        <taxon>Streptosporangiaceae</taxon>
        <taxon>Nonomuraea</taxon>
    </lineage>
</organism>
<feature type="signal peptide" evidence="1">
    <location>
        <begin position="1"/>
        <end position="37"/>
    </location>
</feature>